<feature type="transmembrane region" description="Helical" evidence="1">
    <location>
        <begin position="31"/>
        <end position="50"/>
    </location>
</feature>
<name>A0A7U6JIQ1_9GAMM</name>
<dbReference type="OrthoDB" id="5761505at2"/>
<evidence type="ECO:0000313" key="3">
    <source>
        <dbReference type="Proteomes" id="UP000031631"/>
    </source>
</evidence>
<feature type="transmembrane region" description="Helical" evidence="1">
    <location>
        <begin position="219"/>
        <end position="239"/>
    </location>
</feature>
<dbReference type="AlphaFoldDB" id="A0A7U6JIQ1"/>
<feature type="transmembrane region" description="Helical" evidence="1">
    <location>
        <begin position="373"/>
        <end position="395"/>
    </location>
</feature>
<proteinExistence type="predicted"/>
<evidence type="ECO:0000256" key="1">
    <source>
        <dbReference type="SAM" id="Phobius"/>
    </source>
</evidence>
<gene>
    <name evidence="2" type="ORF">TBH_C2625</name>
</gene>
<keyword evidence="1" id="KW-1133">Transmembrane helix</keyword>
<feature type="transmembrane region" description="Helical" evidence="1">
    <location>
        <begin position="276"/>
        <end position="305"/>
    </location>
</feature>
<keyword evidence="3" id="KW-1185">Reference proteome</keyword>
<feature type="transmembrane region" description="Helical" evidence="1">
    <location>
        <begin position="98"/>
        <end position="120"/>
    </location>
</feature>
<feature type="transmembrane region" description="Helical" evidence="1">
    <location>
        <begin position="195"/>
        <end position="213"/>
    </location>
</feature>
<reference evidence="2 3" key="1">
    <citation type="journal article" date="2014" name="PLoS ONE">
        <title>Physiological and genomic features of a novel sulfur-oxidizing gammaproteobacterium belonging to a previously uncultivated symbiotic lineage isolated from a hydrothermal vent.</title>
        <authorList>
            <person name="Nunoura T."/>
            <person name="Takaki Y."/>
            <person name="Kazama H."/>
            <person name="Kakuta J."/>
            <person name="Shimamura S."/>
            <person name="Makita H."/>
            <person name="Hirai M."/>
            <person name="Miyazaki M."/>
            <person name="Takai K."/>
        </authorList>
    </citation>
    <scope>NUCLEOTIDE SEQUENCE [LARGE SCALE GENOMIC DNA]</scope>
    <source>
        <strain evidence="2 3">Hiromi1</strain>
    </source>
</reference>
<dbReference type="RefSeq" id="WP_052470197.1">
    <property type="nucleotide sequence ID" value="NZ_AP012273.1"/>
</dbReference>
<sequence>MTGLLLALCLPPALGIAWLSRYWKSSHWSAIAGYGFLLGILATTLLMQLWNALGLKLAFYPMAAILAALTLLAFYKRPLRQASTPPPSTPVKSVGGKWLFWLLAGLLLLQYGGILLEIIWRPLYPWDAWMNWAPKARVWFEFRELVPWISRAAWLHLEPGELAYTLGNPKASLYPPLVPLVQTWMALGLGAWNDSLINLPWLLCSITLGLGLYGQARNLGSSPLSAMLVTFGVLSLPYVSIHTALAGYADLWLSTFISLGAIAFFLWTLTRDPRQLILAILMAIAATQTKVPGIAWVAMLILAWLLSVAPRITITGILGGILVLSYLWISGGTSMDIPLLGRLVLSPERITLPGIDSFTLDYHPVWKAFWQAWWVQGSWLFFGWLFPLVLIYAIFSRRLSPRLLPATFLVVEAFLFLFITFFFTYHYASALDGTTINRATLHMVPMLFFYLLLLFQPKETANTAREHLHQ</sequence>
<dbReference type="Proteomes" id="UP000031631">
    <property type="component" value="Chromosome"/>
</dbReference>
<accession>A0A7U6JIQ1</accession>
<keyword evidence="1" id="KW-0812">Transmembrane</keyword>
<dbReference type="EMBL" id="AP012273">
    <property type="protein sequence ID" value="BAO45531.1"/>
    <property type="molecule type" value="Genomic_DNA"/>
</dbReference>
<feature type="transmembrane region" description="Helical" evidence="1">
    <location>
        <begin position="251"/>
        <end position="270"/>
    </location>
</feature>
<feature type="transmembrane region" description="Helical" evidence="1">
    <location>
        <begin position="407"/>
        <end position="427"/>
    </location>
</feature>
<protein>
    <recommendedName>
        <fullName evidence="4">Glycosyltransferase RgtA/B/C/D-like domain-containing protein</fullName>
    </recommendedName>
</protein>
<evidence type="ECO:0008006" key="4">
    <source>
        <dbReference type="Google" id="ProtNLM"/>
    </source>
</evidence>
<feature type="transmembrane region" description="Helical" evidence="1">
    <location>
        <begin position="57"/>
        <end position="75"/>
    </location>
</feature>
<feature type="transmembrane region" description="Helical" evidence="1">
    <location>
        <begin position="312"/>
        <end position="329"/>
    </location>
</feature>
<dbReference type="KEGG" id="tbn:TBH_C2625"/>
<organism evidence="2 3">
    <name type="scientific">Thiolapillus brandeum</name>
    <dbReference type="NCBI Taxonomy" id="1076588"/>
    <lineage>
        <taxon>Bacteria</taxon>
        <taxon>Pseudomonadati</taxon>
        <taxon>Pseudomonadota</taxon>
        <taxon>Gammaproteobacteria</taxon>
        <taxon>Chromatiales</taxon>
        <taxon>Sedimenticolaceae</taxon>
        <taxon>Thiolapillus</taxon>
    </lineage>
</organism>
<evidence type="ECO:0000313" key="2">
    <source>
        <dbReference type="EMBL" id="BAO45531.1"/>
    </source>
</evidence>
<keyword evidence="1" id="KW-0472">Membrane</keyword>
<feature type="transmembrane region" description="Helical" evidence="1">
    <location>
        <begin position="439"/>
        <end position="455"/>
    </location>
</feature>